<organism evidence="3 4">
    <name type="scientific">Ditylenchus destructor</name>
    <dbReference type="NCBI Taxonomy" id="166010"/>
    <lineage>
        <taxon>Eukaryota</taxon>
        <taxon>Metazoa</taxon>
        <taxon>Ecdysozoa</taxon>
        <taxon>Nematoda</taxon>
        <taxon>Chromadorea</taxon>
        <taxon>Rhabditida</taxon>
        <taxon>Tylenchina</taxon>
        <taxon>Tylenchomorpha</taxon>
        <taxon>Sphaerularioidea</taxon>
        <taxon>Anguinidae</taxon>
        <taxon>Anguininae</taxon>
        <taxon>Ditylenchus</taxon>
    </lineage>
</organism>
<feature type="transmembrane region" description="Helical" evidence="2">
    <location>
        <begin position="6"/>
        <end position="31"/>
    </location>
</feature>
<dbReference type="AlphaFoldDB" id="A0AAD4R022"/>
<feature type="region of interest" description="Disordered" evidence="1">
    <location>
        <begin position="315"/>
        <end position="334"/>
    </location>
</feature>
<evidence type="ECO:0000313" key="4">
    <source>
        <dbReference type="Proteomes" id="UP001201812"/>
    </source>
</evidence>
<proteinExistence type="predicted"/>
<evidence type="ECO:0000256" key="1">
    <source>
        <dbReference type="SAM" id="MobiDB-lite"/>
    </source>
</evidence>
<name>A0AAD4R022_9BILA</name>
<dbReference type="EMBL" id="JAKKPZ010000133">
    <property type="protein sequence ID" value="KAI1700845.1"/>
    <property type="molecule type" value="Genomic_DNA"/>
</dbReference>
<evidence type="ECO:0000256" key="2">
    <source>
        <dbReference type="SAM" id="Phobius"/>
    </source>
</evidence>
<keyword evidence="4" id="KW-1185">Reference proteome</keyword>
<gene>
    <name evidence="3" type="ORF">DdX_16466</name>
</gene>
<keyword evidence="2" id="KW-0472">Membrane</keyword>
<sequence>MDSRAFIRIFILHVILYFCISAVGATIGTFFSKAKAGLNNAVDKIGGNKEKIELFTYGVPDYVNPPETLVPFINHLAPEIGANGLNNIWHQRAKDRVEENLQLRDALQAEVEKIFPCGKMLDDPKNLLPKSDKDYIYQFSINSDYLKSIGPVGSQQEQIQPSDQGMPNYQEVRTLIQSKLKELALDLIRKELPGITVTGDTIPEIKGEPALRIGAELYRSLFFVDAAHYKGMKNEDYIEIAYRDEVIRLAKGKVKDVDKYVETVRNHRLHEIIERFNGIWKAVEKIMDVLANYRSDFYIAQAEFLVHKLKNDKRNGEKRRANASIQKHQEYGRK</sequence>
<keyword evidence="2" id="KW-0812">Transmembrane</keyword>
<dbReference type="Proteomes" id="UP001201812">
    <property type="component" value="Unassembled WGS sequence"/>
</dbReference>
<evidence type="ECO:0000313" key="3">
    <source>
        <dbReference type="EMBL" id="KAI1700845.1"/>
    </source>
</evidence>
<comment type="caution">
    <text evidence="3">The sequence shown here is derived from an EMBL/GenBank/DDBJ whole genome shotgun (WGS) entry which is preliminary data.</text>
</comment>
<accession>A0AAD4R022</accession>
<protein>
    <submittedName>
        <fullName evidence="3">Uncharacterized protein</fullName>
    </submittedName>
</protein>
<keyword evidence="2" id="KW-1133">Transmembrane helix</keyword>
<reference evidence="3" key="1">
    <citation type="submission" date="2022-01" db="EMBL/GenBank/DDBJ databases">
        <title>Genome Sequence Resource for Two Populations of Ditylenchus destructor, the Migratory Endoparasitic Phytonematode.</title>
        <authorList>
            <person name="Zhang H."/>
            <person name="Lin R."/>
            <person name="Xie B."/>
        </authorList>
    </citation>
    <scope>NUCLEOTIDE SEQUENCE</scope>
    <source>
        <strain evidence="3">BazhouSP</strain>
    </source>
</reference>